<proteinExistence type="predicted"/>
<reference evidence="1" key="1">
    <citation type="submission" date="2014-09" db="EMBL/GenBank/DDBJ databases">
        <authorList>
            <person name="Magalhaes I.L.F."/>
            <person name="Oliveira U."/>
            <person name="Santos F.R."/>
            <person name="Vidigal T.H.D.A."/>
            <person name="Brescovit A.D."/>
            <person name="Santos A.J."/>
        </authorList>
    </citation>
    <scope>NUCLEOTIDE SEQUENCE</scope>
    <source>
        <tissue evidence="1">Shoot tissue taken approximately 20 cm above the soil surface</tissue>
    </source>
</reference>
<evidence type="ECO:0000313" key="1">
    <source>
        <dbReference type="EMBL" id="JAE04112.1"/>
    </source>
</evidence>
<protein>
    <submittedName>
        <fullName evidence="1">Uncharacterized protein</fullName>
    </submittedName>
</protein>
<reference evidence="1" key="2">
    <citation type="journal article" date="2015" name="Data Brief">
        <title>Shoot transcriptome of the giant reed, Arundo donax.</title>
        <authorList>
            <person name="Barrero R.A."/>
            <person name="Guerrero F.D."/>
            <person name="Moolhuijzen P."/>
            <person name="Goolsby J.A."/>
            <person name="Tidwell J."/>
            <person name="Bellgard S.E."/>
            <person name="Bellgard M.I."/>
        </authorList>
    </citation>
    <scope>NUCLEOTIDE SEQUENCE</scope>
    <source>
        <tissue evidence="1">Shoot tissue taken approximately 20 cm above the soil surface</tissue>
    </source>
</reference>
<dbReference type="AlphaFoldDB" id="A0A0A9EVN5"/>
<accession>A0A0A9EVN5</accession>
<dbReference type="EMBL" id="GBRH01193784">
    <property type="protein sequence ID" value="JAE04112.1"/>
    <property type="molecule type" value="Transcribed_RNA"/>
</dbReference>
<organism evidence="1">
    <name type="scientific">Arundo donax</name>
    <name type="common">Giant reed</name>
    <name type="synonym">Donax arundinaceus</name>
    <dbReference type="NCBI Taxonomy" id="35708"/>
    <lineage>
        <taxon>Eukaryota</taxon>
        <taxon>Viridiplantae</taxon>
        <taxon>Streptophyta</taxon>
        <taxon>Embryophyta</taxon>
        <taxon>Tracheophyta</taxon>
        <taxon>Spermatophyta</taxon>
        <taxon>Magnoliopsida</taxon>
        <taxon>Liliopsida</taxon>
        <taxon>Poales</taxon>
        <taxon>Poaceae</taxon>
        <taxon>PACMAD clade</taxon>
        <taxon>Arundinoideae</taxon>
        <taxon>Arundineae</taxon>
        <taxon>Arundo</taxon>
    </lineage>
</organism>
<sequence length="63" mass="7040">MSTRYTGCTDSNSYHIHMTYTGDNFITSLKCNKRTIIASKNIYQPLEAPLSIATASLYQGSFL</sequence>
<name>A0A0A9EVN5_ARUDO</name>